<dbReference type="NCBIfam" id="NF003814">
    <property type="entry name" value="PRK05406.1-3"/>
    <property type="match status" value="1"/>
</dbReference>
<evidence type="ECO:0008006" key="3">
    <source>
        <dbReference type="Google" id="ProtNLM"/>
    </source>
</evidence>
<dbReference type="Proteomes" id="UP000286985">
    <property type="component" value="Unassembled WGS sequence"/>
</dbReference>
<dbReference type="PANTHER" id="PTHR30292:SF0">
    <property type="entry name" value="5-OXOPROLINASE SUBUNIT A"/>
    <property type="match status" value="1"/>
</dbReference>
<dbReference type="STRING" id="519452.SAMN04488139_2364"/>
<dbReference type="InterPro" id="IPR005501">
    <property type="entry name" value="LamB/YcsF/PxpA-like"/>
</dbReference>
<organism evidence="1 2">
    <name type="scientific">Pseudidiomarina donghaiensis</name>
    <dbReference type="NCBI Taxonomy" id="519452"/>
    <lineage>
        <taxon>Bacteria</taxon>
        <taxon>Pseudomonadati</taxon>
        <taxon>Pseudomonadota</taxon>
        <taxon>Gammaproteobacteria</taxon>
        <taxon>Alteromonadales</taxon>
        <taxon>Idiomarinaceae</taxon>
        <taxon>Pseudidiomarina</taxon>
    </lineage>
</organism>
<dbReference type="GO" id="GO:0005975">
    <property type="term" value="P:carbohydrate metabolic process"/>
    <property type="evidence" value="ECO:0007669"/>
    <property type="project" value="InterPro"/>
</dbReference>
<dbReference type="Pfam" id="PF03746">
    <property type="entry name" value="LamB_YcsF"/>
    <property type="match status" value="1"/>
</dbReference>
<dbReference type="SUPFAM" id="SSF88713">
    <property type="entry name" value="Glycoside hydrolase/deacetylase"/>
    <property type="match status" value="1"/>
</dbReference>
<dbReference type="RefSeq" id="WP_092841723.1">
    <property type="nucleotide sequence ID" value="NZ_FPCF01000008.1"/>
</dbReference>
<name>A0A432XCQ1_9GAMM</name>
<evidence type="ECO:0000313" key="2">
    <source>
        <dbReference type="Proteomes" id="UP000286985"/>
    </source>
</evidence>
<accession>A0A432XCQ1</accession>
<dbReference type="Gene3D" id="3.20.20.370">
    <property type="entry name" value="Glycoside hydrolase/deacetylase"/>
    <property type="match status" value="1"/>
</dbReference>
<dbReference type="NCBIfam" id="NF003816">
    <property type="entry name" value="PRK05406.1-5"/>
    <property type="match status" value="1"/>
</dbReference>
<dbReference type="AlphaFoldDB" id="A0A432XCQ1"/>
<dbReference type="EMBL" id="PIPU01000007">
    <property type="protein sequence ID" value="RUO46529.1"/>
    <property type="molecule type" value="Genomic_DNA"/>
</dbReference>
<protein>
    <recommendedName>
        <fullName evidence="3">LamB/YcsF family protein</fullName>
    </recommendedName>
</protein>
<gene>
    <name evidence="1" type="ORF">CWE24_11525</name>
</gene>
<comment type="caution">
    <text evidence="1">The sequence shown here is derived from an EMBL/GenBank/DDBJ whole genome shotgun (WGS) entry which is preliminary data.</text>
</comment>
<sequence>MSVIKLNCDMGESYAAWTMGDDQAVMPHIDMANIACGFHAGGPAIMASTIALAKRHGVTIGAHPAYPDIQGFGRRSMAFTAAELQAILHYQIGAMQALCDAQNVVLSYVKPHGALYNDMQKSPQLFRTVCQAVGQMNESRQQRQQAPLFLVTLATTHSEPHRHVAAEFGVDLCFEAFADRRYEADGSLRSRHYADAVLTQRQDILQQVRAFKAGAPITAADGCLLTLRADTLCVHGDNPESIATVAAIRQLLLEN</sequence>
<evidence type="ECO:0000313" key="1">
    <source>
        <dbReference type="EMBL" id="RUO46529.1"/>
    </source>
</evidence>
<dbReference type="CDD" id="cd10787">
    <property type="entry name" value="LamB_YcsF_like"/>
    <property type="match status" value="1"/>
</dbReference>
<dbReference type="OrthoDB" id="9773478at2"/>
<proteinExistence type="predicted"/>
<keyword evidence="2" id="KW-1185">Reference proteome</keyword>
<dbReference type="InterPro" id="IPR011330">
    <property type="entry name" value="Glyco_hydro/deAcase_b/a-brl"/>
</dbReference>
<reference evidence="2" key="1">
    <citation type="journal article" date="2018" name="Front. Microbiol.">
        <title>Genome-Based Analysis Reveals the Taxonomy and Diversity of the Family Idiomarinaceae.</title>
        <authorList>
            <person name="Liu Y."/>
            <person name="Lai Q."/>
            <person name="Shao Z."/>
        </authorList>
    </citation>
    <scope>NUCLEOTIDE SEQUENCE [LARGE SCALE GENOMIC DNA]</scope>
    <source>
        <strain evidence="2">908033</strain>
    </source>
</reference>
<dbReference type="PANTHER" id="PTHR30292">
    <property type="entry name" value="UNCHARACTERIZED PROTEIN YBGL-RELATED"/>
    <property type="match status" value="1"/>
</dbReference>